<feature type="compositionally biased region" description="Polar residues" evidence="1">
    <location>
        <begin position="126"/>
        <end position="142"/>
    </location>
</feature>
<sequence length="368" mass="39338">MASSDQPPSFSASSNTSHSSSQRQRRRPSSSSYTSPSSPSSRLPPLPPSTDSLTRGTSIPAPAPISPNFAALPPVPPPKDPPMTHPITPIRRPVERQKSPLSNEAYFSSPPSMMPGAFPTTPPASSPRQNAEPNASAAASDNTPSPTPKSPKRPGSVRNFLSFKALRRSYDNASLNSQSDRPASAGGDSMTSSLRSSLNKKRNGSFWRRKSSLGMNFGEGSPASPIHPVTRGDSEVGQERPLTPAAEDEIQGMPKRKSGTFWRRKSSLNLNNAFAAMNEKENQQRNTGFNGGSIGATGDNMDRGQKSVTNGRHEGEEDVRSEDLDMEKSLPEIVEPLPSRSYSPPPQLPLFVGGGGGLGGEDLFKDIH</sequence>
<evidence type="ECO:0000313" key="3">
    <source>
        <dbReference type="Proteomes" id="UP000664203"/>
    </source>
</evidence>
<comment type="caution">
    <text evidence="2">The sequence shown here is derived from an EMBL/GenBank/DDBJ whole genome shotgun (WGS) entry which is preliminary data.</text>
</comment>
<proteinExistence type="predicted"/>
<gene>
    <name evidence="2" type="ORF">ALECFALPRED_003664</name>
</gene>
<organism evidence="2 3">
    <name type="scientific">Alectoria fallacina</name>
    <dbReference type="NCBI Taxonomy" id="1903189"/>
    <lineage>
        <taxon>Eukaryota</taxon>
        <taxon>Fungi</taxon>
        <taxon>Dikarya</taxon>
        <taxon>Ascomycota</taxon>
        <taxon>Pezizomycotina</taxon>
        <taxon>Lecanoromycetes</taxon>
        <taxon>OSLEUM clade</taxon>
        <taxon>Lecanoromycetidae</taxon>
        <taxon>Lecanorales</taxon>
        <taxon>Lecanorineae</taxon>
        <taxon>Parmeliaceae</taxon>
        <taxon>Alectoria</taxon>
    </lineage>
</organism>
<feature type="compositionally biased region" description="Basic and acidic residues" evidence="1">
    <location>
        <begin position="321"/>
        <end position="330"/>
    </location>
</feature>
<feature type="region of interest" description="Disordered" evidence="1">
    <location>
        <begin position="1"/>
        <end position="264"/>
    </location>
</feature>
<feature type="compositionally biased region" description="Polar residues" evidence="1">
    <location>
        <begin position="99"/>
        <end position="111"/>
    </location>
</feature>
<evidence type="ECO:0000313" key="2">
    <source>
        <dbReference type="EMBL" id="CAF9927232.1"/>
    </source>
</evidence>
<feature type="compositionally biased region" description="Pro residues" evidence="1">
    <location>
        <begin position="73"/>
        <end position="84"/>
    </location>
</feature>
<dbReference type="AlphaFoldDB" id="A0A8H3IGJ3"/>
<dbReference type="EMBL" id="CAJPDR010000225">
    <property type="protein sequence ID" value="CAF9927232.1"/>
    <property type="molecule type" value="Genomic_DNA"/>
</dbReference>
<feature type="region of interest" description="Disordered" evidence="1">
    <location>
        <begin position="278"/>
        <end position="368"/>
    </location>
</feature>
<dbReference type="Proteomes" id="UP000664203">
    <property type="component" value="Unassembled WGS sequence"/>
</dbReference>
<feature type="compositionally biased region" description="Low complexity" evidence="1">
    <location>
        <begin position="29"/>
        <end position="41"/>
    </location>
</feature>
<keyword evidence="3" id="KW-1185">Reference proteome</keyword>
<feature type="compositionally biased region" description="Basic residues" evidence="1">
    <location>
        <begin position="198"/>
        <end position="211"/>
    </location>
</feature>
<name>A0A8H3IGJ3_9LECA</name>
<feature type="compositionally biased region" description="Basic residues" evidence="1">
    <location>
        <begin position="254"/>
        <end position="264"/>
    </location>
</feature>
<feature type="compositionally biased region" description="Basic and acidic residues" evidence="1">
    <location>
        <begin position="300"/>
        <end position="315"/>
    </location>
</feature>
<feature type="compositionally biased region" description="Low complexity" evidence="1">
    <location>
        <begin position="1"/>
        <end position="22"/>
    </location>
</feature>
<evidence type="ECO:0000256" key="1">
    <source>
        <dbReference type="SAM" id="MobiDB-lite"/>
    </source>
</evidence>
<protein>
    <submittedName>
        <fullName evidence="2">Uncharacterized protein</fullName>
    </submittedName>
</protein>
<dbReference type="OrthoDB" id="5416961at2759"/>
<reference evidence="2" key="1">
    <citation type="submission" date="2021-03" db="EMBL/GenBank/DDBJ databases">
        <authorList>
            <person name="Tagirdzhanova G."/>
        </authorList>
    </citation>
    <scope>NUCLEOTIDE SEQUENCE</scope>
</reference>
<feature type="compositionally biased region" description="Polar residues" evidence="1">
    <location>
        <begin position="171"/>
        <end position="181"/>
    </location>
</feature>
<accession>A0A8H3IGJ3</accession>